<protein>
    <submittedName>
        <fullName evidence="1">Uncharacterized protein</fullName>
    </submittedName>
</protein>
<gene>
    <name evidence="1" type="ORF">H9804_07060</name>
</gene>
<proteinExistence type="predicted"/>
<sequence>MLKYLLLFLLLPVYLYAVDCGDGYEWRAKVTEKNFHEYEECMSEAEQKEGKLFTNKTSMDDVHNTYFISHKQQDKCIQLDEYLAEDDEISSGKSFAELIKIKFDKNKAKYDKQYKRYVMEVKSEGVFRQIMFYPNKNIEEIFKFYHQNNYKLFGGIPDNNTQLIRSSYEPFDSYRCFWKEKNKLFEIDGPNDYRVDRMYMEDKTGVYVYQQDISAGDLL</sequence>
<evidence type="ECO:0000313" key="2">
    <source>
        <dbReference type="Proteomes" id="UP000824176"/>
    </source>
</evidence>
<dbReference type="EMBL" id="DXAQ01000108">
    <property type="protein sequence ID" value="HIZ89687.1"/>
    <property type="molecule type" value="Genomic_DNA"/>
</dbReference>
<comment type="caution">
    <text evidence="1">The sequence shown here is derived from an EMBL/GenBank/DDBJ whole genome shotgun (WGS) entry which is preliminary data.</text>
</comment>
<name>A0A9D2GUM4_9BACT</name>
<dbReference type="Proteomes" id="UP000824176">
    <property type="component" value="Unassembled WGS sequence"/>
</dbReference>
<reference evidence="1" key="1">
    <citation type="journal article" date="2021" name="PeerJ">
        <title>Extensive microbial diversity within the chicken gut microbiome revealed by metagenomics and culture.</title>
        <authorList>
            <person name="Gilroy R."/>
            <person name="Ravi A."/>
            <person name="Getino M."/>
            <person name="Pursley I."/>
            <person name="Horton D.L."/>
            <person name="Alikhan N.F."/>
            <person name="Baker D."/>
            <person name="Gharbi K."/>
            <person name="Hall N."/>
            <person name="Watson M."/>
            <person name="Adriaenssens E.M."/>
            <person name="Foster-Nyarko E."/>
            <person name="Jarju S."/>
            <person name="Secka A."/>
            <person name="Antonio M."/>
            <person name="Oren A."/>
            <person name="Chaudhuri R.R."/>
            <person name="La Ragione R."/>
            <person name="Hildebrand F."/>
            <person name="Pallen M.J."/>
        </authorList>
    </citation>
    <scope>NUCLEOTIDE SEQUENCE</scope>
    <source>
        <strain evidence="1">ChiW4-1371</strain>
    </source>
</reference>
<dbReference type="AlphaFoldDB" id="A0A9D2GUM4"/>
<organism evidence="1 2">
    <name type="scientific">Candidatus Mucispirillum faecigallinarum</name>
    <dbReference type="NCBI Taxonomy" id="2838699"/>
    <lineage>
        <taxon>Bacteria</taxon>
        <taxon>Pseudomonadati</taxon>
        <taxon>Deferribacterota</taxon>
        <taxon>Deferribacteres</taxon>
        <taxon>Deferribacterales</taxon>
        <taxon>Mucispirillaceae</taxon>
        <taxon>Mucispirillum</taxon>
    </lineage>
</organism>
<accession>A0A9D2GUM4</accession>
<evidence type="ECO:0000313" key="1">
    <source>
        <dbReference type="EMBL" id="HIZ89687.1"/>
    </source>
</evidence>
<reference evidence="1" key="2">
    <citation type="submission" date="2021-04" db="EMBL/GenBank/DDBJ databases">
        <authorList>
            <person name="Gilroy R."/>
        </authorList>
    </citation>
    <scope>NUCLEOTIDE SEQUENCE</scope>
    <source>
        <strain evidence="1">ChiW4-1371</strain>
    </source>
</reference>